<gene>
    <name evidence="1" type="ORF">ALC62_00226</name>
</gene>
<feature type="non-terminal residue" evidence="1">
    <location>
        <position position="1"/>
    </location>
</feature>
<accession>A0A195D7A5</accession>
<proteinExistence type="predicted"/>
<name>A0A195D7A5_9HYME</name>
<evidence type="ECO:0000313" key="2">
    <source>
        <dbReference type="Proteomes" id="UP000078542"/>
    </source>
</evidence>
<evidence type="ECO:0000313" key="1">
    <source>
        <dbReference type="EMBL" id="KYN08770.1"/>
    </source>
</evidence>
<dbReference type="EMBL" id="KQ976749">
    <property type="protein sequence ID" value="KYN08770.1"/>
    <property type="molecule type" value="Genomic_DNA"/>
</dbReference>
<keyword evidence="2" id="KW-1185">Reference proteome</keyword>
<dbReference type="AlphaFoldDB" id="A0A195D7A5"/>
<dbReference type="Proteomes" id="UP000078542">
    <property type="component" value="Unassembled WGS sequence"/>
</dbReference>
<reference evidence="1 2" key="1">
    <citation type="submission" date="2016-03" db="EMBL/GenBank/DDBJ databases">
        <title>Cyphomyrmex costatus WGS genome.</title>
        <authorList>
            <person name="Nygaard S."/>
            <person name="Hu H."/>
            <person name="Boomsma J."/>
            <person name="Zhang G."/>
        </authorList>
    </citation>
    <scope>NUCLEOTIDE SEQUENCE [LARGE SCALE GENOMIC DNA]</scope>
    <source>
        <strain evidence="1">MS0001</strain>
        <tissue evidence="1">Whole body</tissue>
    </source>
</reference>
<sequence>WLRRDANGARGSSAADNKGNLAAVTNAQLYQAYPKLRWLSVAAVNNHNDTTFRRRGTVTHDYSRVAARDQRKRNRNRWKRTESSLDGARVSASIAWSVFYLLTISRAVGSLVGLLGPSRLDSLDHKSLFEWIGICPHFRWKNIKSKLN</sequence>
<protein>
    <submittedName>
        <fullName evidence="1">Uncharacterized protein</fullName>
    </submittedName>
</protein>
<organism evidence="1 2">
    <name type="scientific">Cyphomyrmex costatus</name>
    <dbReference type="NCBI Taxonomy" id="456900"/>
    <lineage>
        <taxon>Eukaryota</taxon>
        <taxon>Metazoa</taxon>
        <taxon>Ecdysozoa</taxon>
        <taxon>Arthropoda</taxon>
        <taxon>Hexapoda</taxon>
        <taxon>Insecta</taxon>
        <taxon>Pterygota</taxon>
        <taxon>Neoptera</taxon>
        <taxon>Endopterygota</taxon>
        <taxon>Hymenoptera</taxon>
        <taxon>Apocrita</taxon>
        <taxon>Aculeata</taxon>
        <taxon>Formicoidea</taxon>
        <taxon>Formicidae</taxon>
        <taxon>Myrmicinae</taxon>
        <taxon>Cyphomyrmex</taxon>
    </lineage>
</organism>